<dbReference type="EMBL" id="FQ312005">
    <property type="protein sequence ID" value="CBW26828.1"/>
    <property type="molecule type" value="Genomic_DNA"/>
</dbReference>
<dbReference type="PATRIC" id="fig|862908.3.peg.1915"/>
<dbReference type="GO" id="GO:0006364">
    <property type="term" value="P:rRNA processing"/>
    <property type="evidence" value="ECO:0007669"/>
    <property type="project" value="UniProtKB-UniRule"/>
</dbReference>
<feature type="active site" evidence="12">
    <location>
        <position position="71"/>
    </location>
</feature>
<dbReference type="Proteomes" id="UP000008963">
    <property type="component" value="Chromosome"/>
</dbReference>
<keyword evidence="9 12" id="KW-0460">Magnesium</keyword>
<evidence type="ECO:0000256" key="10">
    <source>
        <dbReference type="ARBA" id="ARBA00022884"/>
    </source>
</evidence>
<evidence type="ECO:0000256" key="3">
    <source>
        <dbReference type="ARBA" id="ARBA00022552"/>
    </source>
</evidence>
<comment type="subunit">
    <text evidence="12">Homodimer.</text>
</comment>
<dbReference type="GO" id="GO:0004525">
    <property type="term" value="F:ribonuclease III activity"/>
    <property type="evidence" value="ECO:0007669"/>
    <property type="project" value="UniProtKB-UniRule"/>
</dbReference>
<dbReference type="Gene3D" id="3.30.160.20">
    <property type="match status" value="1"/>
</dbReference>
<dbReference type="eggNOG" id="COG0571">
    <property type="taxonomic scope" value="Bacteria"/>
</dbReference>
<evidence type="ECO:0000256" key="12">
    <source>
        <dbReference type="HAMAP-Rule" id="MF_00104"/>
    </source>
</evidence>
<dbReference type="AlphaFoldDB" id="E1X2Z8"/>
<dbReference type="Gene3D" id="1.10.1520.10">
    <property type="entry name" value="Ribonuclease III domain"/>
    <property type="match status" value="1"/>
</dbReference>
<dbReference type="InterPro" id="IPR011907">
    <property type="entry name" value="RNase_III"/>
</dbReference>
<dbReference type="HAMAP" id="MF_00104">
    <property type="entry name" value="RNase_III"/>
    <property type="match status" value="1"/>
</dbReference>
<proteinExistence type="inferred from homology"/>
<sequence length="261" mass="29511">MHENFGESISDFSQLDTVLKDQEIILNLQRNISHKFKNMALLYEALTHSSFGHECFGDSKKSYERLEFLGDSVLDLIITDLLQEKFPAMVEGKLSKLRASLVNEVSLKELASSLEIERAVLVGKGELKAQGNLKSSILSDVFEAVLGAIYKDSSLEVSKKSFISIIENYEKLSGQIYLDEKRLQEFDSKSRLQEMTMSLFKTLPKYSAKELSNGNFEVEASVLDKFLEKGEFSSKKKGEQKLAKNIIIKIEEYAKRSANVN</sequence>
<dbReference type="EC" id="3.1.26.3" evidence="12"/>
<dbReference type="PANTHER" id="PTHR14950:SF37">
    <property type="entry name" value="ENDORIBONUCLEASE DICER"/>
    <property type="match status" value="1"/>
</dbReference>
<dbReference type="NCBIfam" id="TIGR02191">
    <property type="entry name" value="RNaseIII"/>
    <property type="match status" value="1"/>
</dbReference>
<evidence type="ECO:0000256" key="8">
    <source>
        <dbReference type="ARBA" id="ARBA00022801"/>
    </source>
</evidence>
<comment type="cofactor">
    <cofactor evidence="12">
        <name>Mg(2+)</name>
        <dbReference type="ChEBI" id="CHEBI:18420"/>
    </cofactor>
</comment>
<evidence type="ECO:0000256" key="9">
    <source>
        <dbReference type="ARBA" id="ARBA00022842"/>
    </source>
</evidence>
<dbReference type="SMART" id="SM00535">
    <property type="entry name" value="RIBOc"/>
    <property type="match status" value="1"/>
</dbReference>
<dbReference type="CDD" id="cd00593">
    <property type="entry name" value="RIBOc"/>
    <property type="match status" value="1"/>
</dbReference>
<comment type="function">
    <text evidence="11 12">Digests double-stranded RNA. Involved in the processing of primary rRNA transcript to yield the immediate precursors to the large and small rRNAs (23S and 16S). Processes some mRNAs, and tRNAs when they are encoded in the rRNA operon. Processes pre-crRNA and tracrRNA of type II CRISPR loci if present in the organism.</text>
</comment>
<keyword evidence="7 12" id="KW-0255">Endonuclease</keyword>
<evidence type="ECO:0000256" key="1">
    <source>
        <dbReference type="ARBA" id="ARBA00000109"/>
    </source>
</evidence>
<keyword evidence="6 12" id="KW-0479">Metal-binding</keyword>
<dbReference type="InterPro" id="IPR036389">
    <property type="entry name" value="RNase_III_sf"/>
</dbReference>
<evidence type="ECO:0000256" key="7">
    <source>
        <dbReference type="ARBA" id="ARBA00022759"/>
    </source>
</evidence>
<keyword evidence="3 12" id="KW-0698">rRNA processing</keyword>
<dbReference type="FunFam" id="1.10.1520.10:FF:000001">
    <property type="entry name" value="Ribonuclease 3"/>
    <property type="match status" value="1"/>
</dbReference>
<keyword evidence="8 12" id="KW-0378">Hydrolase</keyword>
<feature type="domain" description="RNase III" evidence="13">
    <location>
        <begin position="25"/>
        <end position="154"/>
    </location>
</feature>
<protein>
    <recommendedName>
        <fullName evidence="12">Ribonuclease 3</fullName>
        <ecNumber evidence="12">3.1.26.3</ecNumber>
    </recommendedName>
    <alternativeName>
        <fullName evidence="12">Ribonuclease III</fullName>
        <shortName evidence="12">RNase III</shortName>
    </alternativeName>
</protein>
<feature type="binding site" evidence="12">
    <location>
        <position position="67"/>
    </location>
    <ligand>
        <name>Mg(2+)</name>
        <dbReference type="ChEBI" id="CHEBI:18420"/>
    </ligand>
</feature>
<evidence type="ECO:0000313" key="15">
    <source>
        <dbReference type="Proteomes" id="UP000008963"/>
    </source>
</evidence>
<name>E1X2Z8_HALMS</name>
<evidence type="ECO:0000256" key="2">
    <source>
        <dbReference type="ARBA" id="ARBA00010183"/>
    </source>
</evidence>
<comment type="subcellular location">
    <subcellularLocation>
        <location evidence="12">Cytoplasm</location>
    </subcellularLocation>
</comment>
<feature type="active site" evidence="12">
    <location>
        <position position="143"/>
    </location>
</feature>
<accession>E1X2Z8</accession>
<dbReference type="GO" id="GO:0008033">
    <property type="term" value="P:tRNA processing"/>
    <property type="evidence" value="ECO:0007669"/>
    <property type="project" value="UniProtKB-KW"/>
</dbReference>
<keyword evidence="12" id="KW-0819">tRNA processing</keyword>
<keyword evidence="15" id="KW-1185">Reference proteome</keyword>
<dbReference type="GO" id="GO:0005737">
    <property type="term" value="C:cytoplasm"/>
    <property type="evidence" value="ECO:0007669"/>
    <property type="project" value="UniProtKB-SubCell"/>
</dbReference>
<dbReference type="GO" id="GO:0006397">
    <property type="term" value="P:mRNA processing"/>
    <property type="evidence" value="ECO:0007669"/>
    <property type="project" value="UniProtKB-UniRule"/>
</dbReference>
<dbReference type="KEGG" id="bmx:BMS_2016"/>
<dbReference type="SUPFAM" id="SSF54768">
    <property type="entry name" value="dsRNA-binding domain-like"/>
    <property type="match status" value="1"/>
</dbReference>
<keyword evidence="10" id="KW-0694">RNA-binding</keyword>
<dbReference type="GO" id="GO:0003723">
    <property type="term" value="F:RNA binding"/>
    <property type="evidence" value="ECO:0007669"/>
    <property type="project" value="UniProtKB-KW"/>
</dbReference>
<dbReference type="GO" id="GO:0046872">
    <property type="term" value="F:metal ion binding"/>
    <property type="evidence" value="ECO:0007669"/>
    <property type="project" value="UniProtKB-KW"/>
</dbReference>
<evidence type="ECO:0000256" key="5">
    <source>
        <dbReference type="ARBA" id="ARBA00022722"/>
    </source>
</evidence>
<dbReference type="PANTHER" id="PTHR14950">
    <property type="entry name" value="DICER-RELATED"/>
    <property type="match status" value="1"/>
</dbReference>
<organism evidence="14 15">
    <name type="scientific">Halobacteriovorax marinus (strain ATCC BAA-682 / DSM 15412 / SJ)</name>
    <name type="common">Bacteriovorax marinus</name>
    <dbReference type="NCBI Taxonomy" id="862908"/>
    <lineage>
        <taxon>Bacteria</taxon>
        <taxon>Pseudomonadati</taxon>
        <taxon>Bdellovibrionota</taxon>
        <taxon>Bacteriovoracia</taxon>
        <taxon>Bacteriovoracales</taxon>
        <taxon>Halobacteriovoraceae</taxon>
        <taxon>Halobacteriovorax</taxon>
    </lineage>
</organism>
<feature type="binding site" evidence="12">
    <location>
        <position position="143"/>
    </location>
    <ligand>
        <name>Mg(2+)</name>
        <dbReference type="ChEBI" id="CHEBI:18420"/>
    </ligand>
</feature>
<evidence type="ECO:0000256" key="4">
    <source>
        <dbReference type="ARBA" id="ARBA00022664"/>
    </source>
</evidence>
<comment type="similarity">
    <text evidence="2">Belongs to the ribonuclease III family.</text>
</comment>
<dbReference type="HOGENOM" id="CLU_000907_1_3_7"/>
<dbReference type="PROSITE" id="PS00517">
    <property type="entry name" value="RNASE_3_1"/>
    <property type="match status" value="1"/>
</dbReference>
<evidence type="ECO:0000256" key="11">
    <source>
        <dbReference type="ARBA" id="ARBA00049596"/>
    </source>
</evidence>
<dbReference type="InterPro" id="IPR000999">
    <property type="entry name" value="RNase_III_dom"/>
</dbReference>
<evidence type="ECO:0000256" key="6">
    <source>
        <dbReference type="ARBA" id="ARBA00022723"/>
    </source>
</evidence>
<gene>
    <name evidence="12 14" type="primary">rnc</name>
    <name evidence="14" type="ordered locus">BMS_2016</name>
</gene>
<keyword evidence="4 12" id="KW-0507">mRNA processing</keyword>
<dbReference type="Pfam" id="PF14622">
    <property type="entry name" value="Ribonucleas_3_3"/>
    <property type="match status" value="1"/>
</dbReference>
<feature type="binding site" evidence="12">
    <location>
        <position position="140"/>
    </location>
    <ligand>
        <name>Mg(2+)</name>
        <dbReference type="ChEBI" id="CHEBI:18420"/>
    </ligand>
</feature>
<keyword evidence="5 12" id="KW-0540">Nuclease</keyword>
<comment type="catalytic activity">
    <reaction evidence="1 12">
        <text>Endonucleolytic cleavage to 5'-phosphomonoester.</text>
        <dbReference type="EC" id="3.1.26.3"/>
    </reaction>
</comment>
<dbReference type="STRING" id="862908.BMS_2016"/>
<reference evidence="15" key="1">
    <citation type="journal article" date="2013" name="ISME J.">
        <title>A small predatory core genome in the divergent marine Bacteriovorax marinus SJ and the terrestrial Bdellovibrio bacteriovorus.</title>
        <authorList>
            <person name="Crossman L.C."/>
            <person name="Chen H."/>
            <person name="Cerdeno-Tarraga A.M."/>
            <person name="Brooks K."/>
            <person name="Quail M.A."/>
            <person name="Pineiro S.A."/>
            <person name="Hobley L."/>
            <person name="Sockett R.E."/>
            <person name="Bentley S.D."/>
            <person name="Parkhill J."/>
            <person name="Williams H.N."/>
            <person name="Stine O.C."/>
        </authorList>
    </citation>
    <scope>NUCLEOTIDE SEQUENCE [LARGE SCALE GENOMIC DNA]</scope>
    <source>
        <strain evidence="15">ATCC BAA-682 / DSM 15412 / SJ</strain>
    </source>
</reference>
<dbReference type="SUPFAM" id="SSF69065">
    <property type="entry name" value="RNase III domain-like"/>
    <property type="match status" value="1"/>
</dbReference>
<dbReference type="PROSITE" id="PS50142">
    <property type="entry name" value="RNASE_3_2"/>
    <property type="match status" value="1"/>
</dbReference>
<evidence type="ECO:0000259" key="13">
    <source>
        <dbReference type="PROSITE" id="PS50142"/>
    </source>
</evidence>
<keyword evidence="12" id="KW-0963">Cytoplasm</keyword>
<evidence type="ECO:0000313" key="14">
    <source>
        <dbReference type="EMBL" id="CBW26828.1"/>
    </source>
</evidence>